<dbReference type="PANTHER" id="PTHR30126">
    <property type="entry name" value="HTH-TYPE TRANSCRIPTIONAL REGULATOR"/>
    <property type="match status" value="1"/>
</dbReference>
<gene>
    <name evidence="6" type="primary">gltR_4</name>
    <name evidence="6" type="ORF">DEA8626_03949</name>
</gene>
<dbReference type="GO" id="GO:0000976">
    <property type="term" value="F:transcription cis-regulatory region binding"/>
    <property type="evidence" value="ECO:0007669"/>
    <property type="project" value="TreeGrafter"/>
</dbReference>
<dbReference type="EMBL" id="OMOQ01000006">
    <property type="protein sequence ID" value="SPH24916.1"/>
    <property type="molecule type" value="Genomic_DNA"/>
</dbReference>
<evidence type="ECO:0000256" key="4">
    <source>
        <dbReference type="ARBA" id="ARBA00023163"/>
    </source>
</evidence>
<evidence type="ECO:0000256" key="1">
    <source>
        <dbReference type="ARBA" id="ARBA00009437"/>
    </source>
</evidence>
<keyword evidence="7" id="KW-1185">Reference proteome</keyword>
<proteinExistence type="inferred from homology"/>
<evidence type="ECO:0000256" key="3">
    <source>
        <dbReference type="ARBA" id="ARBA00023125"/>
    </source>
</evidence>
<dbReference type="InterPro" id="IPR005119">
    <property type="entry name" value="LysR_subst-bd"/>
</dbReference>
<dbReference type="Pfam" id="PF03466">
    <property type="entry name" value="LysR_substrate"/>
    <property type="match status" value="1"/>
</dbReference>
<dbReference type="RefSeq" id="WP_108854921.1">
    <property type="nucleotide sequence ID" value="NZ_OMOQ01000006.1"/>
</dbReference>
<dbReference type="Pfam" id="PF00126">
    <property type="entry name" value="HTH_1"/>
    <property type="match status" value="1"/>
</dbReference>
<dbReference type="Proteomes" id="UP000244924">
    <property type="component" value="Unassembled WGS sequence"/>
</dbReference>
<name>A0A2R8BNH5_9RHOB</name>
<reference evidence="6 7" key="1">
    <citation type="submission" date="2018-03" db="EMBL/GenBank/DDBJ databases">
        <authorList>
            <person name="Keele B.F."/>
        </authorList>
    </citation>
    <scope>NUCLEOTIDE SEQUENCE [LARGE SCALE GENOMIC DNA]</scope>
    <source>
        <strain evidence="6 7">CECT 8626</strain>
    </source>
</reference>
<dbReference type="SUPFAM" id="SSF46785">
    <property type="entry name" value="Winged helix' DNA-binding domain"/>
    <property type="match status" value="1"/>
</dbReference>
<protein>
    <submittedName>
        <fullName evidence="6">HTH-type transcriptional regulator GltR</fullName>
    </submittedName>
</protein>
<dbReference type="InterPro" id="IPR036388">
    <property type="entry name" value="WH-like_DNA-bd_sf"/>
</dbReference>
<organism evidence="6 7">
    <name type="scientific">Albidovulum aquaemixtae</name>
    <dbReference type="NCBI Taxonomy" id="1542388"/>
    <lineage>
        <taxon>Bacteria</taxon>
        <taxon>Pseudomonadati</taxon>
        <taxon>Pseudomonadota</taxon>
        <taxon>Alphaproteobacteria</taxon>
        <taxon>Rhodobacterales</taxon>
        <taxon>Paracoccaceae</taxon>
        <taxon>Albidovulum</taxon>
    </lineage>
</organism>
<dbReference type="SUPFAM" id="SSF53850">
    <property type="entry name" value="Periplasmic binding protein-like II"/>
    <property type="match status" value="1"/>
</dbReference>
<keyword evidence="2" id="KW-0805">Transcription regulation</keyword>
<dbReference type="AlphaFoldDB" id="A0A2R8BNH5"/>
<feature type="domain" description="HTH lysR-type" evidence="5">
    <location>
        <begin position="1"/>
        <end position="58"/>
    </location>
</feature>
<accession>A0A2R8BNH5</accession>
<dbReference type="InterPro" id="IPR000847">
    <property type="entry name" value="LysR_HTH_N"/>
</dbReference>
<comment type="similarity">
    <text evidence="1">Belongs to the LysR transcriptional regulatory family.</text>
</comment>
<dbReference type="InterPro" id="IPR036390">
    <property type="entry name" value="WH_DNA-bd_sf"/>
</dbReference>
<dbReference type="PRINTS" id="PR00039">
    <property type="entry name" value="HTHLYSR"/>
</dbReference>
<evidence type="ECO:0000259" key="5">
    <source>
        <dbReference type="PROSITE" id="PS50931"/>
    </source>
</evidence>
<evidence type="ECO:0000256" key="2">
    <source>
        <dbReference type="ARBA" id="ARBA00023015"/>
    </source>
</evidence>
<dbReference type="OrthoDB" id="9815174at2"/>
<sequence>MDIALIKTFLEVSAASSFGGAAERLQVTQSAVSLRIQRLEDILGRPLFTRSKAGAFLTPAGAEFEHYALSILKIWEEARQQVVIPEGFKKSLTIGAQYSLWPRLGFRMVDGLRIVMPELSLRTELGMTDRLTRMLTEGIVQIALMYTPMLRPGLIARPLLQEELALFASWPDPVCSDLKGRYLFIDWGPEFVQFHGLNLPDLSNQGMAFSLEAMAAEFISRRDYAGYLPTRYAKRYCDSGQLYPVPDMPTFPYPAWTVLREDLDPQIATAAERVLAQVVTGLDQETHEQVAEFRHLNMP</sequence>
<dbReference type="GO" id="GO:0003700">
    <property type="term" value="F:DNA-binding transcription factor activity"/>
    <property type="evidence" value="ECO:0007669"/>
    <property type="project" value="InterPro"/>
</dbReference>
<dbReference type="PROSITE" id="PS50931">
    <property type="entry name" value="HTH_LYSR"/>
    <property type="match status" value="1"/>
</dbReference>
<evidence type="ECO:0000313" key="6">
    <source>
        <dbReference type="EMBL" id="SPH24916.1"/>
    </source>
</evidence>
<dbReference type="Gene3D" id="1.10.10.10">
    <property type="entry name" value="Winged helix-like DNA-binding domain superfamily/Winged helix DNA-binding domain"/>
    <property type="match status" value="1"/>
</dbReference>
<evidence type="ECO:0000313" key="7">
    <source>
        <dbReference type="Proteomes" id="UP000244924"/>
    </source>
</evidence>
<dbReference type="PANTHER" id="PTHR30126:SF21">
    <property type="entry name" value="TRANSCRIPTIONAL REGULATOR-RELATED"/>
    <property type="match status" value="1"/>
</dbReference>
<dbReference type="Gene3D" id="3.40.190.10">
    <property type="entry name" value="Periplasmic binding protein-like II"/>
    <property type="match status" value="2"/>
</dbReference>
<keyword evidence="4" id="KW-0804">Transcription</keyword>
<keyword evidence="3" id="KW-0238">DNA-binding</keyword>